<evidence type="ECO:0000313" key="2">
    <source>
        <dbReference type="EMBL" id="KAG1574722.1"/>
    </source>
</evidence>
<feature type="coiled-coil region" evidence="1">
    <location>
        <begin position="2"/>
        <end position="36"/>
    </location>
</feature>
<organism evidence="2 3">
    <name type="scientific">Rhizopus delemar</name>
    <dbReference type="NCBI Taxonomy" id="936053"/>
    <lineage>
        <taxon>Eukaryota</taxon>
        <taxon>Fungi</taxon>
        <taxon>Fungi incertae sedis</taxon>
        <taxon>Mucoromycota</taxon>
        <taxon>Mucoromycotina</taxon>
        <taxon>Mucoromycetes</taxon>
        <taxon>Mucorales</taxon>
        <taxon>Mucorineae</taxon>
        <taxon>Rhizopodaceae</taxon>
        <taxon>Rhizopus</taxon>
    </lineage>
</organism>
<name>A0A9P6ZBF4_9FUNG</name>
<comment type="caution">
    <text evidence="2">The sequence shown here is derived from an EMBL/GenBank/DDBJ whole genome shotgun (WGS) entry which is preliminary data.</text>
</comment>
<dbReference type="Proteomes" id="UP000740926">
    <property type="component" value="Unassembled WGS sequence"/>
</dbReference>
<sequence length="260" mass="31006">MIQRLTNELAAAISEIEQLRATTLQLQDQLNKKQSRSNQHAKSLTTNNQYSIDFPDLTSVSPPWRNSDQVRRIKENLMQEQQKRRQQRQKAAARLLQPPSENQSFQYLYLPTKPRVPIGQLRSRLRKLDINNNRILDIHYPDRNIVALLVHNDYANELRYQLKRFKVTLKDNFDPQYQGDRKKDRGDTCLKKSFFWAKKFFYYKKDNFDPCDPKILRDPKYIDATEEERANLAFMHHCNRMERALKFICVPVKFAVARYL</sequence>
<keyword evidence="3" id="KW-1185">Reference proteome</keyword>
<gene>
    <name evidence="2" type="ORF">G6F50_001713</name>
</gene>
<evidence type="ECO:0000313" key="3">
    <source>
        <dbReference type="Proteomes" id="UP000740926"/>
    </source>
</evidence>
<dbReference type="AlphaFoldDB" id="A0A9P6ZBF4"/>
<protein>
    <submittedName>
        <fullName evidence="2">Uncharacterized protein</fullName>
    </submittedName>
</protein>
<dbReference type="EMBL" id="JAANIU010000146">
    <property type="protein sequence ID" value="KAG1574722.1"/>
    <property type="molecule type" value="Genomic_DNA"/>
</dbReference>
<proteinExistence type="predicted"/>
<evidence type="ECO:0000256" key="1">
    <source>
        <dbReference type="SAM" id="Coils"/>
    </source>
</evidence>
<reference evidence="2 3" key="1">
    <citation type="journal article" date="2020" name="Microb. Genom.">
        <title>Genetic diversity of clinical and environmental Mucorales isolates obtained from an investigation of mucormycosis cases among solid organ transplant recipients.</title>
        <authorList>
            <person name="Nguyen M.H."/>
            <person name="Kaul D."/>
            <person name="Muto C."/>
            <person name="Cheng S.J."/>
            <person name="Richter R.A."/>
            <person name="Bruno V.M."/>
            <person name="Liu G."/>
            <person name="Beyhan S."/>
            <person name="Sundermann A.J."/>
            <person name="Mounaud S."/>
            <person name="Pasculle A.W."/>
            <person name="Nierman W.C."/>
            <person name="Driscoll E."/>
            <person name="Cumbie R."/>
            <person name="Clancy C.J."/>
            <person name="Dupont C.L."/>
        </authorList>
    </citation>
    <scope>NUCLEOTIDE SEQUENCE [LARGE SCALE GENOMIC DNA]</scope>
    <source>
        <strain evidence="2 3">GL24</strain>
    </source>
</reference>
<accession>A0A9P6ZBF4</accession>
<keyword evidence="1" id="KW-0175">Coiled coil</keyword>